<dbReference type="InterPro" id="IPR036388">
    <property type="entry name" value="WH-like_DNA-bd_sf"/>
</dbReference>
<dbReference type="InterPro" id="IPR043129">
    <property type="entry name" value="ATPase_NBD"/>
</dbReference>
<dbReference type="EMBL" id="BAAAQM010000039">
    <property type="protein sequence ID" value="GAA1987982.1"/>
    <property type="molecule type" value="Genomic_DNA"/>
</dbReference>
<comment type="caution">
    <text evidence="2">The sequence shown here is derived from an EMBL/GenBank/DDBJ whole genome shotgun (WGS) entry which is preliminary data.</text>
</comment>
<dbReference type="Proteomes" id="UP001499854">
    <property type="component" value="Unassembled WGS sequence"/>
</dbReference>
<protein>
    <submittedName>
        <fullName evidence="2">ROK family transcriptional regulator</fullName>
    </submittedName>
</protein>
<comment type="similarity">
    <text evidence="1">Belongs to the ROK (NagC/XylR) family.</text>
</comment>
<evidence type="ECO:0000256" key="1">
    <source>
        <dbReference type="ARBA" id="ARBA00006479"/>
    </source>
</evidence>
<name>A0ABP5E0H5_9ACTN</name>
<evidence type="ECO:0000313" key="3">
    <source>
        <dbReference type="Proteomes" id="UP001499854"/>
    </source>
</evidence>
<dbReference type="SUPFAM" id="SSF53067">
    <property type="entry name" value="Actin-like ATPase domain"/>
    <property type="match status" value="1"/>
</dbReference>
<sequence>MVRAAQTTEDLRRSNLSAVLRQVHFSGPISRTDLTARLGLNRSTIGALTSELADAGLVTEQAQAGGGRTGRPSLLVRPESGRVHALAVAVGVDRITAARVGLGGVVLDRRDTGTSREEFSLDSVVGTVRTFAESLRQAAPSDAVNIGTGVAFCGIVRGDDGEVCFGPNIGWDAEPLGRALADSLAEVYGRHRPVSVGNDADLGALAEHARGAATGCDDVIYLHGDVGIGAGIIAGGTLLSGTDGFAGEIGHMAVRLEGGKLCGCGARGCWETEIGEYALLKAAGREGVGREAVEAVVLAARLGDTDAQQALLRVGDWLGFGVANLVNIFNPQMIIMGGMLRGVYLGAATHVRGRLRTSTLATHRESVRLRTPVLEDDAPLIGAAELAFARLLADPLEAGR</sequence>
<dbReference type="PANTHER" id="PTHR18964">
    <property type="entry name" value="ROK (REPRESSOR, ORF, KINASE) FAMILY"/>
    <property type="match status" value="1"/>
</dbReference>
<accession>A0ABP5E0H5</accession>
<dbReference type="InterPro" id="IPR036390">
    <property type="entry name" value="WH_DNA-bd_sf"/>
</dbReference>
<dbReference type="PANTHER" id="PTHR18964:SF149">
    <property type="entry name" value="BIFUNCTIONAL UDP-N-ACETYLGLUCOSAMINE 2-EPIMERASE_N-ACETYLMANNOSAMINE KINASE"/>
    <property type="match status" value="1"/>
</dbReference>
<evidence type="ECO:0000313" key="2">
    <source>
        <dbReference type="EMBL" id="GAA1987982.1"/>
    </source>
</evidence>
<dbReference type="InterPro" id="IPR000600">
    <property type="entry name" value="ROK"/>
</dbReference>
<reference evidence="3" key="1">
    <citation type="journal article" date="2019" name="Int. J. Syst. Evol. Microbiol.">
        <title>The Global Catalogue of Microorganisms (GCM) 10K type strain sequencing project: providing services to taxonomists for standard genome sequencing and annotation.</title>
        <authorList>
            <consortium name="The Broad Institute Genomics Platform"/>
            <consortium name="The Broad Institute Genome Sequencing Center for Infectious Disease"/>
            <person name="Wu L."/>
            <person name="Ma J."/>
        </authorList>
    </citation>
    <scope>NUCLEOTIDE SEQUENCE [LARGE SCALE GENOMIC DNA]</scope>
    <source>
        <strain evidence="3">JCM 16013</strain>
    </source>
</reference>
<dbReference type="SUPFAM" id="SSF46785">
    <property type="entry name" value="Winged helix' DNA-binding domain"/>
    <property type="match status" value="1"/>
</dbReference>
<organism evidence="2 3">
    <name type="scientific">Catenulispora subtropica</name>
    <dbReference type="NCBI Taxonomy" id="450798"/>
    <lineage>
        <taxon>Bacteria</taxon>
        <taxon>Bacillati</taxon>
        <taxon>Actinomycetota</taxon>
        <taxon>Actinomycetes</taxon>
        <taxon>Catenulisporales</taxon>
        <taxon>Catenulisporaceae</taxon>
        <taxon>Catenulispora</taxon>
    </lineage>
</organism>
<proteinExistence type="inferred from homology"/>
<dbReference type="Gene3D" id="3.30.420.40">
    <property type="match status" value="2"/>
</dbReference>
<dbReference type="Gene3D" id="1.10.10.10">
    <property type="entry name" value="Winged helix-like DNA-binding domain superfamily/Winged helix DNA-binding domain"/>
    <property type="match status" value="1"/>
</dbReference>
<gene>
    <name evidence="2" type="ORF">GCM10009838_58490</name>
</gene>
<keyword evidence="3" id="KW-1185">Reference proteome</keyword>
<dbReference type="Pfam" id="PF00480">
    <property type="entry name" value="ROK"/>
    <property type="match status" value="1"/>
</dbReference>